<organism evidence="2 3">
    <name type="scientific">Enterococcus alishanensis</name>
    <dbReference type="NCBI Taxonomy" id="1303817"/>
    <lineage>
        <taxon>Bacteria</taxon>
        <taxon>Bacillati</taxon>
        <taxon>Bacillota</taxon>
        <taxon>Bacilli</taxon>
        <taxon>Lactobacillales</taxon>
        <taxon>Enterococcaceae</taxon>
        <taxon>Enterococcus</taxon>
    </lineage>
</organism>
<reference evidence="2 3" key="1">
    <citation type="submission" date="2021-06" db="EMBL/GenBank/DDBJ databases">
        <title>Enterococcus alishanensis sp. nov., a novel lactic acid bacterium isolated from fresh coffee beans.</title>
        <authorList>
            <person name="Chen Y.-S."/>
        </authorList>
    </citation>
    <scope>NUCLEOTIDE SEQUENCE [LARGE SCALE GENOMIC DNA]</scope>
    <source>
        <strain evidence="2 3">ALS3</strain>
    </source>
</reference>
<gene>
    <name evidence="2" type="ORF">KUA55_11205</name>
</gene>
<dbReference type="PROSITE" id="PS51186">
    <property type="entry name" value="GNAT"/>
    <property type="match status" value="1"/>
</dbReference>
<feature type="domain" description="N-acetyltransferase" evidence="1">
    <location>
        <begin position="7"/>
        <end position="172"/>
    </location>
</feature>
<dbReference type="Proteomes" id="UP000774130">
    <property type="component" value="Unassembled WGS sequence"/>
</dbReference>
<evidence type="ECO:0000313" key="3">
    <source>
        <dbReference type="Proteomes" id="UP000774130"/>
    </source>
</evidence>
<protein>
    <submittedName>
        <fullName evidence="2">GNAT family N-acetyltransferase</fullName>
    </submittedName>
</protein>
<accession>A0ABS6TEA3</accession>
<evidence type="ECO:0000259" key="1">
    <source>
        <dbReference type="PROSITE" id="PS51186"/>
    </source>
</evidence>
<sequence>MDTEIKVTYRNPTEDDAKNIVDFYNLVGGETTYLSFEENEYPLNVKEVKELIINTNHQINSTILLALINGKIIGIGTVSSGNKVKSKHCGELGIVVTEKFQSIGIGKEIIYQLLTWAKSNGVTTKIQLDTRVDNKKAVKLYKKFGFKIEGKLENTTIIEGKYYDLYVMGLML</sequence>
<dbReference type="InterPro" id="IPR000182">
    <property type="entry name" value="GNAT_dom"/>
</dbReference>
<evidence type="ECO:0000313" key="2">
    <source>
        <dbReference type="EMBL" id="MBV7391249.1"/>
    </source>
</evidence>
<dbReference type="CDD" id="cd04301">
    <property type="entry name" value="NAT_SF"/>
    <property type="match status" value="1"/>
</dbReference>
<keyword evidence="3" id="KW-1185">Reference proteome</keyword>
<dbReference type="EMBL" id="JAHUZB010000004">
    <property type="protein sequence ID" value="MBV7391249.1"/>
    <property type="molecule type" value="Genomic_DNA"/>
</dbReference>
<dbReference type="PANTHER" id="PTHR43415:SF3">
    <property type="entry name" value="GNAT-FAMILY ACETYLTRANSFERASE"/>
    <property type="match status" value="1"/>
</dbReference>
<name>A0ABS6TEA3_9ENTE</name>
<proteinExistence type="predicted"/>
<comment type="caution">
    <text evidence="2">The sequence shown here is derived from an EMBL/GenBank/DDBJ whole genome shotgun (WGS) entry which is preliminary data.</text>
</comment>
<dbReference type="RefSeq" id="WP_218326378.1">
    <property type="nucleotide sequence ID" value="NZ_JAHUZB010000004.1"/>
</dbReference>
<dbReference type="PANTHER" id="PTHR43415">
    <property type="entry name" value="SPERMIDINE N(1)-ACETYLTRANSFERASE"/>
    <property type="match status" value="1"/>
</dbReference>
<dbReference type="Pfam" id="PF00583">
    <property type="entry name" value="Acetyltransf_1"/>
    <property type="match status" value="1"/>
</dbReference>